<evidence type="ECO:0008006" key="3">
    <source>
        <dbReference type="Google" id="ProtNLM"/>
    </source>
</evidence>
<dbReference type="eggNOG" id="COG4320">
    <property type="taxonomic scope" value="Bacteria"/>
</dbReference>
<evidence type="ECO:0000313" key="2">
    <source>
        <dbReference type="Proteomes" id="UP000007397"/>
    </source>
</evidence>
<organism evidence="1 2">
    <name type="scientific">Halobacillus halophilus (strain ATCC 35676 / DSM 2266 / JCM 20832 / KCTC 3685 / LMG 17431 / NBRC 102448 / NCIMB 2269)</name>
    <name type="common">Sporosarcina halophila</name>
    <dbReference type="NCBI Taxonomy" id="866895"/>
    <lineage>
        <taxon>Bacteria</taxon>
        <taxon>Bacillati</taxon>
        <taxon>Bacillota</taxon>
        <taxon>Bacilli</taxon>
        <taxon>Bacillales</taxon>
        <taxon>Bacillaceae</taxon>
        <taxon>Halobacillus</taxon>
    </lineage>
</organism>
<dbReference type="EMBL" id="HE717023">
    <property type="protein sequence ID" value="CCG45536.1"/>
    <property type="molecule type" value="Genomic_DNA"/>
</dbReference>
<dbReference type="AlphaFoldDB" id="I0JN16"/>
<accession>I0JN16</accession>
<sequence length="448" mass="53075">MDPKMEHILSTKKKLRKNTLGTILEQFDGSIMKLSQSSRKKKYQKMREDSYSFFRGSAYLFFFDVTEFPFTFHTPKDKPTWIMGDMHFDNFSAFLNENHDIVFDVDDFDEGYLGSYLYDILRMVVSIRLMSEKQGFSDKEEDELVDQYLKTYRKQLKAFQEGDEDPQYLQFTSDNTKGPIKKTLKKIEERHASHELDKQTVVDHNSIRSFDIGKDKLSSVSKQERDKLESAWKEYLSSLNPETKKYDSFYNIKDVVKKNGSGIGSTGLKRYYILIEGQEDEVHHDDIILEAKEARSPIPAYFFPYDEQFWEDNKHQGRRVAHTQHAMHHQADPYLGYFRMDGHDFYVRERSPFSKDLREKNLDDYKKFSQTIKTMAQISAKIHARADADIENGIMDYHSEKAILKAIGSNQKLFRHQLSLWSRHYKETVENDFELFKEWLIEQDYFKS</sequence>
<gene>
    <name evidence="1" type="ordered locus">HBHAL_3191</name>
</gene>
<dbReference type="Proteomes" id="UP000007397">
    <property type="component" value="Chromosome"/>
</dbReference>
<dbReference type="InterPro" id="IPR018721">
    <property type="entry name" value="DUF2252"/>
</dbReference>
<dbReference type="RefSeq" id="WP_014643427.1">
    <property type="nucleotide sequence ID" value="NC_017668.1"/>
</dbReference>
<name>I0JN16_HALH3</name>
<dbReference type="PANTHER" id="PTHR39441:SF1">
    <property type="entry name" value="DUF2252 DOMAIN-CONTAINING PROTEIN"/>
    <property type="match status" value="1"/>
</dbReference>
<dbReference type="PANTHER" id="PTHR39441">
    <property type="entry name" value="DUF2252 DOMAIN-CONTAINING PROTEIN"/>
    <property type="match status" value="1"/>
</dbReference>
<protein>
    <recommendedName>
        <fullName evidence="3">DUF2252 domain-containing protein</fullName>
    </recommendedName>
</protein>
<reference evidence="1 2" key="1">
    <citation type="journal article" date="2013" name="Environ. Microbiol.">
        <title>Chloride and organic osmolytes: a hybrid strategy to cope with elevated salinities by the moderately halophilic, chloride-dependent bacterium Halobacillus halophilus.</title>
        <authorList>
            <person name="Saum S.H."/>
            <person name="Pfeiffer F."/>
            <person name="Palm P."/>
            <person name="Rampp M."/>
            <person name="Schuster S.C."/>
            <person name="Muller V."/>
            <person name="Oesterhelt D."/>
        </authorList>
    </citation>
    <scope>NUCLEOTIDE SEQUENCE [LARGE SCALE GENOMIC DNA]</scope>
    <source>
        <strain evidence="2">ATCC 35676 / DSM 2266 / JCM 20832 / KCTC 3685 / LMG 17431 / NBRC 102448 / NCIMB 2269</strain>
    </source>
</reference>
<dbReference type="KEGG" id="hhd:HBHAL_3191"/>
<proteinExistence type="predicted"/>
<dbReference type="STRING" id="866895.HBHAL_3191"/>
<dbReference type="Pfam" id="PF10009">
    <property type="entry name" value="DUF2252"/>
    <property type="match status" value="1"/>
</dbReference>
<dbReference type="HOGENOM" id="CLU_032121_1_0_9"/>
<keyword evidence="2" id="KW-1185">Reference proteome</keyword>
<evidence type="ECO:0000313" key="1">
    <source>
        <dbReference type="EMBL" id="CCG45536.1"/>
    </source>
</evidence>
<dbReference type="PATRIC" id="fig|866895.3.peg.2210"/>